<protein>
    <recommendedName>
        <fullName evidence="11">Protein artemis</fullName>
    </recommendedName>
    <alternativeName>
        <fullName evidence="12">DNA cross-link repair 1C protein</fullName>
    </alternativeName>
</protein>
<evidence type="ECO:0000313" key="15">
    <source>
        <dbReference type="EMBL" id="PRP83324.1"/>
    </source>
</evidence>
<name>A0A2P6NHA4_9EUKA</name>
<keyword evidence="9" id="KW-0234">DNA repair</keyword>
<dbReference type="GO" id="GO:0004519">
    <property type="term" value="F:endonuclease activity"/>
    <property type="evidence" value="ECO:0007669"/>
    <property type="project" value="UniProtKB-KW"/>
</dbReference>
<comment type="caution">
    <text evidence="15">The sequence shown here is derived from an EMBL/GenBank/DDBJ whole genome shotgun (WGS) entry which is preliminary data.</text>
</comment>
<dbReference type="GO" id="GO:0006303">
    <property type="term" value="P:double-strand break repair via nonhomologous end joining"/>
    <property type="evidence" value="ECO:0007669"/>
    <property type="project" value="TreeGrafter"/>
</dbReference>
<keyword evidence="4" id="KW-0255">Endonuclease</keyword>
<dbReference type="EMBL" id="MDYQ01000084">
    <property type="protein sequence ID" value="PRP83324.1"/>
    <property type="molecule type" value="Genomic_DNA"/>
</dbReference>
<sequence>MFEGKLSQSSGESISSVPLTLAVDLVYLDATFSSPTFERFMSLEELTKQVMDGTIRLIDKHLREDRNHRFWIGIDTLGKEDLLVRLAIYYDTQIVISKKKMEMIQCMNREDLSPQFFTTTVSPQDSFLFALEKKSVTGKRLAEASEHAPTIGIIPTGWCLDENSWTANKRLDAQGKTLLHYLPYSLHSSHTELIQFMKRLRPRRCIPVSNNPQMHGNTSMCIPVSNNPQMHGNTSMFTRYLNPEEKTFFHPPEDIYAYALGGRMSQLLHQIHPPSQLEPVDRSDSIPIDAMEDDILDFESMNDEELEEKDETQAELIAHYYPQADLSAFSPSMSQSSLSSIRWSKEMMHLLRLGEKERKGVNRVYPQSGPTKTQ</sequence>
<proteinExistence type="inferred from homology"/>
<keyword evidence="8" id="KW-0233">DNA recombination</keyword>
<dbReference type="AlphaFoldDB" id="A0A2P6NHA4"/>
<dbReference type="SUPFAM" id="SSF56281">
    <property type="entry name" value="Metallo-hydrolase/oxidoreductase"/>
    <property type="match status" value="1"/>
</dbReference>
<evidence type="ECO:0000313" key="16">
    <source>
        <dbReference type="Proteomes" id="UP000241769"/>
    </source>
</evidence>
<dbReference type="GO" id="GO:0003684">
    <property type="term" value="F:damaged DNA binding"/>
    <property type="evidence" value="ECO:0007669"/>
    <property type="project" value="TreeGrafter"/>
</dbReference>
<accession>A0A2P6NHA4</accession>
<evidence type="ECO:0000256" key="6">
    <source>
        <dbReference type="ARBA" id="ARBA00022801"/>
    </source>
</evidence>
<evidence type="ECO:0000256" key="4">
    <source>
        <dbReference type="ARBA" id="ARBA00022759"/>
    </source>
</evidence>
<dbReference type="GO" id="GO:0006310">
    <property type="term" value="P:DNA recombination"/>
    <property type="evidence" value="ECO:0007669"/>
    <property type="project" value="UniProtKB-KW"/>
</dbReference>
<evidence type="ECO:0000256" key="13">
    <source>
        <dbReference type="SAM" id="Coils"/>
    </source>
</evidence>
<dbReference type="Pfam" id="PF07522">
    <property type="entry name" value="DRMBL"/>
    <property type="match status" value="1"/>
</dbReference>
<keyword evidence="7" id="KW-0269">Exonuclease</keyword>
<dbReference type="InterPro" id="IPR011084">
    <property type="entry name" value="DRMBL"/>
</dbReference>
<dbReference type="PANTHER" id="PTHR23240">
    <property type="entry name" value="DNA CROSS-LINK REPAIR PROTEIN PSO2/SNM1-RELATED"/>
    <property type="match status" value="1"/>
</dbReference>
<dbReference type="InParanoid" id="A0A2P6NHA4"/>
<dbReference type="InterPro" id="IPR036866">
    <property type="entry name" value="RibonucZ/Hydroxyglut_hydro"/>
</dbReference>
<comment type="similarity">
    <text evidence="2">Belongs to the DNA repair metallo-beta-lactamase (DRMBL) family.</text>
</comment>
<evidence type="ECO:0000256" key="3">
    <source>
        <dbReference type="ARBA" id="ARBA00022722"/>
    </source>
</evidence>
<dbReference type="Gene3D" id="3.40.50.12650">
    <property type="match status" value="1"/>
</dbReference>
<evidence type="ECO:0000256" key="2">
    <source>
        <dbReference type="ARBA" id="ARBA00010304"/>
    </source>
</evidence>
<dbReference type="Proteomes" id="UP000241769">
    <property type="component" value="Unassembled WGS sequence"/>
</dbReference>
<evidence type="ECO:0000259" key="14">
    <source>
        <dbReference type="Pfam" id="PF07522"/>
    </source>
</evidence>
<keyword evidence="6" id="KW-0378">Hydrolase</keyword>
<organism evidence="15 16">
    <name type="scientific">Planoprotostelium fungivorum</name>
    <dbReference type="NCBI Taxonomy" id="1890364"/>
    <lineage>
        <taxon>Eukaryota</taxon>
        <taxon>Amoebozoa</taxon>
        <taxon>Evosea</taxon>
        <taxon>Variosea</taxon>
        <taxon>Cavosteliida</taxon>
        <taxon>Cavosteliaceae</taxon>
        <taxon>Planoprotostelium</taxon>
    </lineage>
</organism>
<comment type="subcellular location">
    <subcellularLocation>
        <location evidence="1">Nucleus</location>
    </subcellularLocation>
</comment>
<dbReference type="GO" id="GO:0035312">
    <property type="term" value="F:5'-3' DNA exonuclease activity"/>
    <property type="evidence" value="ECO:0007669"/>
    <property type="project" value="TreeGrafter"/>
</dbReference>
<dbReference type="GO" id="GO:0005634">
    <property type="term" value="C:nucleus"/>
    <property type="evidence" value="ECO:0007669"/>
    <property type="project" value="UniProtKB-SubCell"/>
</dbReference>
<dbReference type="GO" id="GO:0036297">
    <property type="term" value="P:interstrand cross-link repair"/>
    <property type="evidence" value="ECO:0007669"/>
    <property type="project" value="TreeGrafter"/>
</dbReference>
<reference evidence="15 16" key="1">
    <citation type="journal article" date="2018" name="Genome Biol. Evol.">
        <title>Multiple Roots of Fruiting Body Formation in Amoebozoa.</title>
        <authorList>
            <person name="Hillmann F."/>
            <person name="Forbes G."/>
            <person name="Novohradska S."/>
            <person name="Ferling I."/>
            <person name="Riege K."/>
            <person name="Groth M."/>
            <person name="Westermann M."/>
            <person name="Marz M."/>
            <person name="Spaller T."/>
            <person name="Winckler T."/>
            <person name="Schaap P."/>
            <person name="Glockner G."/>
        </authorList>
    </citation>
    <scope>NUCLEOTIDE SEQUENCE [LARGE SCALE GENOMIC DNA]</scope>
    <source>
        <strain evidence="15 16">Jena</strain>
    </source>
</reference>
<feature type="domain" description="DNA repair metallo-beta-lactamase" evidence="14">
    <location>
        <begin position="147"/>
        <end position="210"/>
    </location>
</feature>
<dbReference type="STRING" id="1890364.A0A2P6NHA4"/>
<evidence type="ECO:0000256" key="1">
    <source>
        <dbReference type="ARBA" id="ARBA00004123"/>
    </source>
</evidence>
<evidence type="ECO:0000256" key="8">
    <source>
        <dbReference type="ARBA" id="ARBA00023172"/>
    </source>
</evidence>
<evidence type="ECO:0000256" key="11">
    <source>
        <dbReference type="ARBA" id="ARBA00039759"/>
    </source>
</evidence>
<keyword evidence="13" id="KW-0175">Coiled coil</keyword>
<keyword evidence="16" id="KW-1185">Reference proteome</keyword>
<evidence type="ECO:0000256" key="9">
    <source>
        <dbReference type="ARBA" id="ARBA00023204"/>
    </source>
</evidence>
<keyword evidence="5" id="KW-0227">DNA damage</keyword>
<keyword evidence="10" id="KW-0539">Nucleus</keyword>
<gene>
    <name evidence="15" type="ORF">PROFUN_09305</name>
</gene>
<evidence type="ECO:0000256" key="12">
    <source>
        <dbReference type="ARBA" id="ARBA00042677"/>
    </source>
</evidence>
<evidence type="ECO:0000256" key="10">
    <source>
        <dbReference type="ARBA" id="ARBA00023242"/>
    </source>
</evidence>
<keyword evidence="3" id="KW-0540">Nuclease</keyword>
<feature type="coiled-coil region" evidence="13">
    <location>
        <begin position="288"/>
        <end position="315"/>
    </location>
</feature>
<dbReference type="OrthoDB" id="262529at2759"/>
<evidence type="ECO:0000256" key="7">
    <source>
        <dbReference type="ARBA" id="ARBA00022839"/>
    </source>
</evidence>
<dbReference type="PANTHER" id="PTHR23240:SF8">
    <property type="entry name" value="PROTEIN ARTEMIS"/>
    <property type="match status" value="1"/>
</dbReference>
<evidence type="ECO:0000256" key="5">
    <source>
        <dbReference type="ARBA" id="ARBA00022763"/>
    </source>
</evidence>